<sequence length="164" mass="18602">MLLYGVSIAGPKFHLIMEYVNGDNLTSILFDTDVGKYYNLKRDSIAHQVTVALPYLHEVFCVHRDIKLGDILVTNTDNRAKLRDLGLAKMKLTLTKDPYDTSKGKVVRQVGAPAYMVPGEEFRQKVNVLSNTHAERSLAIDIIVDVELHKLKFRKVNQCNSITW</sequence>
<name>A0ACC2PK11_9HYME</name>
<evidence type="ECO:0000313" key="2">
    <source>
        <dbReference type="Proteomes" id="UP001239111"/>
    </source>
</evidence>
<reference evidence="1" key="1">
    <citation type="submission" date="2023-04" db="EMBL/GenBank/DDBJ databases">
        <title>A chromosome-level genome assembly of the parasitoid wasp Eretmocerus hayati.</title>
        <authorList>
            <person name="Zhong Y."/>
            <person name="Liu S."/>
            <person name="Liu Y."/>
        </authorList>
    </citation>
    <scope>NUCLEOTIDE SEQUENCE</scope>
    <source>
        <strain evidence="1">ZJU_SS_LIU_2023</strain>
    </source>
</reference>
<accession>A0ACC2PK11</accession>
<dbReference type="Proteomes" id="UP001239111">
    <property type="component" value="Chromosome 1"/>
</dbReference>
<proteinExistence type="predicted"/>
<organism evidence="1 2">
    <name type="scientific">Eretmocerus hayati</name>
    <dbReference type="NCBI Taxonomy" id="131215"/>
    <lineage>
        <taxon>Eukaryota</taxon>
        <taxon>Metazoa</taxon>
        <taxon>Ecdysozoa</taxon>
        <taxon>Arthropoda</taxon>
        <taxon>Hexapoda</taxon>
        <taxon>Insecta</taxon>
        <taxon>Pterygota</taxon>
        <taxon>Neoptera</taxon>
        <taxon>Endopterygota</taxon>
        <taxon>Hymenoptera</taxon>
        <taxon>Apocrita</taxon>
        <taxon>Proctotrupomorpha</taxon>
        <taxon>Chalcidoidea</taxon>
        <taxon>Aphelinidae</taxon>
        <taxon>Aphelininae</taxon>
        <taxon>Eretmocerus</taxon>
    </lineage>
</organism>
<protein>
    <submittedName>
        <fullName evidence="1">Uncharacterized protein</fullName>
    </submittedName>
</protein>
<dbReference type="EMBL" id="CM056741">
    <property type="protein sequence ID" value="KAJ8683371.1"/>
    <property type="molecule type" value="Genomic_DNA"/>
</dbReference>
<comment type="caution">
    <text evidence="1">The sequence shown here is derived from an EMBL/GenBank/DDBJ whole genome shotgun (WGS) entry which is preliminary data.</text>
</comment>
<evidence type="ECO:0000313" key="1">
    <source>
        <dbReference type="EMBL" id="KAJ8683371.1"/>
    </source>
</evidence>
<gene>
    <name evidence="1" type="ORF">QAD02_019163</name>
</gene>
<keyword evidence="2" id="KW-1185">Reference proteome</keyword>